<reference evidence="1" key="1">
    <citation type="journal article" date="2009" name="PLoS Genet.">
        <title>Sequencing, mapping, and analysis of 27,455 maize full-length cDNAs.</title>
        <authorList>
            <person name="Soderlund C."/>
            <person name="Descour A."/>
            <person name="Kudrna D."/>
            <person name="Bomhoff M."/>
            <person name="Boyd L."/>
            <person name="Currie J."/>
            <person name="Angelova A."/>
            <person name="Collura K."/>
            <person name="Wissotski M."/>
            <person name="Ashley E."/>
            <person name="Morrow D."/>
            <person name="Fernandes J."/>
            <person name="Walbot V."/>
            <person name="Yu Y."/>
        </authorList>
    </citation>
    <scope>NUCLEOTIDE SEQUENCE</scope>
    <source>
        <strain evidence="1">B73</strain>
    </source>
</reference>
<evidence type="ECO:0000313" key="1">
    <source>
        <dbReference type="EMBL" id="ACR37317.1"/>
    </source>
</evidence>
<dbReference type="AlphaFoldDB" id="C4J817"/>
<organism evidence="1">
    <name type="scientific">Zea mays</name>
    <name type="common">Maize</name>
    <dbReference type="NCBI Taxonomy" id="4577"/>
    <lineage>
        <taxon>Eukaryota</taxon>
        <taxon>Viridiplantae</taxon>
        <taxon>Streptophyta</taxon>
        <taxon>Embryophyta</taxon>
        <taxon>Tracheophyta</taxon>
        <taxon>Spermatophyta</taxon>
        <taxon>Magnoliopsida</taxon>
        <taxon>Liliopsida</taxon>
        <taxon>Poales</taxon>
        <taxon>Poaceae</taxon>
        <taxon>PACMAD clade</taxon>
        <taxon>Panicoideae</taxon>
        <taxon>Andropogonodae</taxon>
        <taxon>Andropogoneae</taxon>
        <taxon>Tripsacinae</taxon>
        <taxon>Zea</taxon>
    </lineage>
</organism>
<reference evidence="1" key="2">
    <citation type="submission" date="2012-06" db="EMBL/GenBank/DDBJ databases">
        <authorList>
            <person name="Yu Y."/>
            <person name="Currie J."/>
            <person name="Lomeli R."/>
            <person name="Angelova A."/>
            <person name="Collura K."/>
            <person name="Wissotski M."/>
            <person name="Campos D."/>
            <person name="Kudrna D."/>
            <person name="Golser W."/>
            <person name="Ashely E."/>
            <person name="Descour A."/>
            <person name="Fernandes J."/>
            <person name="Soderlund C."/>
            <person name="Walbot V."/>
        </authorList>
    </citation>
    <scope>NUCLEOTIDE SEQUENCE</scope>
    <source>
        <strain evidence="1">B73</strain>
    </source>
</reference>
<accession>C4J817</accession>
<dbReference type="EMBL" id="BT086964">
    <property type="protein sequence ID" value="ACR37317.1"/>
    <property type="molecule type" value="mRNA"/>
</dbReference>
<sequence length="43" mass="4608">MKPMKSSSRVLCLGCPGRIAARKPTTREILSMTRGFKEGLAGA</sequence>
<protein>
    <submittedName>
        <fullName evidence="1">Uncharacterized protein</fullName>
    </submittedName>
</protein>
<name>C4J817_MAIZE</name>
<proteinExistence type="evidence at transcript level"/>